<evidence type="ECO:0000313" key="2">
    <source>
        <dbReference type="EMBL" id="KAF7702340.1"/>
    </source>
</evidence>
<sequence>MKIISLLFLNLVVVIAAPHASASDEHKLQRVILEEIIHSVKDVKDILKAEIFVHKVISTEHCTNMNFCKAGNLLSVFKAEMLGLKENDWLLPRKLVAYTRKIHCQEPASGDLITLHQLLDNIHQCAQKEYTNI</sequence>
<protein>
    <recommendedName>
        <fullName evidence="4">Interleukin 4/13A</fullName>
    </recommendedName>
</protein>
<keyword evidence="3" id="KW-1185">Reference proteome</keyword>
<feature type="chain" id="PRO_5035853497" description="Interleukin 4/13A" evidence="1">
    <location>
        <begin position="23"/>
        <end position="133"/>
    </location>
</feature>
<evidence type="ECO:0008006" key="4">
    <source>
        <dbReference type="Google" id="ProtNLM"/>
    </source>
</evidence>
<dbReference type="Proteomes" id="UP000606274">
    <property type="component" value="Unassembled WGS sequence"/>
</dbReference>
<reference evidence="2" key="1">
    <citation type="submission" date="2020-08" db="EMBL/GenBank/DDBJ databases">
        <title>Chromosome-level assembly of Southern catfish (Silurus meridionalis) provides insights into visual adaptation to the nocturnal and benthic lifestyles.</title>
        <authorList>
            <person name="Zhang Y."/>
            <person name="Wang D."/>
            <person name="Peng Z."/>
        </authorList>
    </citation>
    <scope>NUCLEOTIDE SEQUENCE</scope>
    <source>
        <strain evidence="2">SWU-2019-XX</strain>
        <tissue evidence="2">Muscle</tissue>
    </source>
</reference>
<name>A0A8T0B7A5_SILME</name>
<proteinExistence type="predicted"/>
<feature type="signal peptide" evidence="1">
    <location>
        <begin position="1"/>
        <end position="22"/>
    </location>
</feature>
<comment type="caution">
    <text evidence="2">The sequence shown here is derived from an EMBL/GenBank/DDBJ whole genome shotgun (WGS) entry which is preliminary data.</text>
</comment>
<dbReference type="EMBL" id="JABFDY010000010">
    <property type="protein sequence ID" value="KAF7702340.1"/>
    <property type="molecule type" value="Genomic_DNA"/>
</dbReference>
<dbReference type="AlphaFoldDB" id="A0A8T0B7A5"/>
<keyword evidence="1" id="KW-0732">Signal</keyword>
<evidence type="ECO:0000256" key="1">
    <source>
        <dbReference type="SAM" id="SignalP"/>
    </source>
</evidence>
<accession>A0A8T0B7A5</accession>
<organism evidence="2 3">
    <name type="scientific">Silurus meridionalis</name>
    <name type="common">Southern catfish</name>
    <name type="synonym">Silurus soldatovi meridionalis</name>
    <dbReference type="NCBI Taxonomy" id="175797"/>
    <lineage>
        <taxon>Eukaryota</taxon>
        <taxon>Metazoa</taxon>
        <taxon>Chordata</taxon>
        <taxon>Craniata</taxon>
        <taxon>Vertebrata</taxon>
        <taxon>Euteleostomi</taxon>
        <taxon>Actinopterygii</taxon>
        <taxon>Neopterygii</taxon>
        <taxon>Teleostei</taxon>
        <taxon>Ostariophysi</taxon>
        <taxon>Siluriformes</taxon>
        <taxon>Siluridae</taxon>
        <taxon>Silurus</taxon>
    </lineage>
</organism>
<evidence type="ECO:0000313" key="3">
    <source>
        <dbReference type="Proteomes" id="UP000606274"/>
    </source>
</evidence>
<gene>
    <name evidence="2" type="ORF">HF521_001623</name>
</gene>